<feature type="domain" description="Iminophenyl-pyruvate dimer synthase" evidence="1">
    <location>
        <begin position="34"/>
        <end position="264"/>
    </location>
</feature>
<dbReference type="RefSeq" id="WP_138640316.1">
    <property type="nucleotide sequence ID" value="NZ_JASWDG010000073.1"/>
</dbReference>
<evidence type="ECO:0000313" key="3">
    <source>
        <dbReference type="Proteomes" id="UP000305238"/>
    </source>
</evidence>
<accession>A0A5S4GX02</accession>
<name>A0A5S4GX02_9ACTN</name>
<dbReference type="Proteomes" id="UP000305238">
    <property type="component" value="Unassembled WGS sequence"/>
</dbReference>
<organism evidence="2 3">
    <name type="scientific">Actinomadura geliboluensis</name>
    <dbReference type="NCBI Taxonomy" id="882440"/>
    <lineage>
        <taxon>Bacteria</taxon>
        <taxon>Bacillati</taxon>
        <taxon>Actinomycetota</taxon>
        <taxon>Actinomycetes</taxon>
        <taxon>Streptosporangiales</taxon>
        <taxon>Thermomonosporaceae</taxon>
        <taxon>Actinomadura</taxon>
    </lineage>
</organism>
<keyword evidence="3" id="KW-1185">Reference proteome</keyword>
<sequence>MTLASTTEIAEPTPVAETDPTKEITSVAELARHLHAAAQVEMSTIPLYLFALYSLRVGGHSQWSAPRGVLRTMTGIAIEEMLHLALVRNLMVAIGHGDDIRFYDRAFLPSYSSYMLHRYNPKDEEGARIVLELKRLSKKHVGSFRRVEMPDNVDKTATTFRAHDTDPLQYTSLGAFYRAIELGFRSLDGKIEWAIPDVRKQYKRGFWNEYGNFKPIRVYDQATAKQALDLIIEQGEGTVREHERIEVGRGVDDYTHYQKFLRIEQGVEGIGAGDGTPDKEIDLDDPLMTWPVVSNPKIEEFTDQPAVHSLMELFNAAFCYTLCLLDETYRHTTRDVRTVKVPGTLREEKYSRRYGLERNGIAAMQGVLYPIAQALVSTPIEGDGERRNAAPSFQFFDFDARPDVPKKTQLAQLCDKAVQHCPQLGGPDGVSRQISLLTEV</sequence>
<dbReference type="InterPro" id="IPR012347">
    <property type="entry name" value="Ferritin-like"/>
</dbReference>
<dbReference type="Gene3D" id="1.20.1260.10">
    <property type="match status" value="1"/>
</dbReference>
<dbReference type="InterPro" id="IPR026820">
    <property type="entry name" value="VioB/RebD_dom"/>
</dbReference>
<reference evidence="2 3" key="1">
    <citation type="submission" date="2019-05" db="EMBL/GenBank/DDBJ databases">
        <title>Draft genome sequence of Actinomadura geliboluensis A8036.</title>
        <authorList>
            <person name="Saricaoglu S."/>
            <person name="Isik K."/>
        </authorList>
    </citation>
    <scope>NUCLEOTIDE SEQUENCE [LARGE SCALE GENOMIC DNA]</scope>
    <source>
        <strain evidence="2 3">A8036</strain>
    </source>
</reference>
<dbReference type="OrthoDB" id="9800162at2"/>
<dbReference type="PANTHER" id="PTHR34400:SF4">
    <property type="entry name" value="MEMBRANE PROTEIN"/>
    <property type="match status" value="1"/>
</dbReference>
<dbReference type="Pfam" id="PF12902">
    <property type="entry name" value="Ferritin-like"/>
    <property type="match status" value="1"/>
</dbReference>
<dbReference type="AlphaFoldDB" id="A0A5S4GX02"/>
<protein>
    <recommendedName>
        <fullName evidence="1">Iminophenyl-pyruvate dimer synthase domain-containing protein</fullName>
    </recommendedName>
</protein>
<evidence type="ECO:0000313" key="2">
    <source>
        <dbReference type="EMBL" id="TMR31020.1"/>
    </source>
</evidence>
<dbReference type="PANTHER" id="PTHR34400">
    <property type="match status" value="1"/>
</dbReference>
<evidence type="ECO:0000259" key="1">
    <source>
        <dbReference type="Pfam" id="PF12902"/>
    </source>
</evidence>
<comment type="caution">
    <text evidence="2">The sequence shown here is derived from an EMBL/GenBank/DDBJ whole genome shotgun (WGS) entry which is preliminary data.</text>
</comment>
<proteinExistence type="predicted"/>
<dbReference type="EMBL" id="VCKZ01000317">
    <property type="protein sequence ID" value="TMR31020.1"/>
    <property type="molecule type" value="Genomic_DNA"/>
</dbReference>
<gene>
    <name evidence="2" type="ORF">ETD96_32505</name>
</gene>